<evidence type="ECO:0000313" key="8">
    <source>
        <dbReference type="Proteomes" id="UP001501920"/>
    </source>
</evidence>
<dbReference type="CDD" id="cd17078">
    <property type="entry name" value="Ubl_SLD1_NFATC2ip"/>
    <property type="match status" value="1"/>
</dbReference>
<protein>
    <recommendedName>
        <fullName evidence="3">NFATC2-interacting protein</fullName>
    </recommendedName>
    <alternativeName>
        <fullName evidence="4">Nuclear factor of activated T-cells, cytoplasmic 2-interacting protein</fullName>
    </alternativeName>
</protein>
<dbReference type="SUPFAM" id="SSF54236">
    <property type="entry name" value="Ubiquitin-like"/>
    <property type="match status" value="2"/>
</dbReference>
<dbReference type="InterPro" id="IPR052324">
    <property type="entry name" value="NFATC2-Int_DNA_Repair"/>
</dbReference>
<sequence length="210" mass="23497">MCLSPERAEDALEQSDCLSPKNDYDDDDDIIIISSEDKQKRRPPKPEPRTAAREISLKFRWRTDVFKVPVLSTDRLYKAVEQLSAKLKVLPSQILLLRQDTELAVDCTASELGLGIADIIDCVVITEDKEESNSRDVITLRLQGQEKGSAQEYSLHKDAPLGSILSQYTSGLSAIAKRRVKFLFDGSKVTPSQTPSQLDMENGDVIEVWT</sequence>
<dbReference type="InterPro" id="IPR029071">
    <property type="entry name" value="Ubiquitin-like_domsf"/>
</dbReference>
<name>A0A3B4CCN3_PYGNA</name>
<feature type="compositionally biased region" description="Basic and acidic residues" evidence="5">
    <location>
        <begin position="35"/>
        <end position="49"/>
    </location>
</feature>
<evidence type="ECO:0000256" key="1">
    <source>
        <dbReference type="ARBA" id="ARBA00004123"/>
    </source>
</evidence>
<dbReference type="GO" id="GO:0045944">
    <property type="term" value="P:positive regulation of transcription by RNA polymerase II"/>
    <property type="evidence" value="ECO:0007669"/>
    <property type="project" value="TreeGrafter"/>
</dbReference>
<keyword evidence="2" id="KW-0539">Nucleus</keyword>
<organism evidence="7 8">
    <name type="scientific">Pygocentrus nattereri</name>
    <name type="common">Red-bellied piranha</name>
    <dbReference type="NCBI Taxonomy" id="42514"/>
    <lineage>
        <taxon>Eukaryota</taxon>
        <taxon>Metazoa</taxon>
        <taxon>Chordata</taxon>
        <taxon>Craniata</taxon>
        <taxon>Vertebrata</taxon>
        <taxon>Euteleostomi</taxon>
        <taxon>Actinopterygii</taxon>
        <taxon>Neopterygii</taxon>
        <taxon>Teleostei</taxon>
        <taxon>Ostariophysi</taxon>
        <taxon>Characiformes</taxon>
        <taxon>Characoidei</taxon>
        <taxon>Pygocentrus</taxon>
    </lineage>
</organism>
<evidence type="ECO:0000256" key="3">
    <source>
        <dbReference type="ARBA" id="ARBA00039921"/>
    </source>
</evidence>
<feature type="compositionally biased region" description="Basic and acidic residues" evidence="5">
    <location>
        <begin position="1"/>
        <end position="10"/>
    </location>
</feature>
<comment type="subcellular location">
    <subcellularLocation>
        <location evidence="1">Nucleus</location>
    </subcellularLocation>
</comment>
<reference evidence="7" key="3">
    <citation type="submission" date="2025-09" db="UniProtKB">
        <authorList>
            <consortium name="Ensembl"/>
        </authorList>
    </citation>
    <scope>IDENTIFICATION</scope>
</reference>
<dbReference type="AlphaFoldDB" id="A0A3B4CCN3"/>
<keyword evidence="8" id="KW-1185">Reference proteome</keyword>
<dbReference type="Gene3D" id="3.10.20.90">
    <property type="entry name" value="Phosphatidylinositol 3-kinase Catalytic Subunit, Chain A, domain 1"/>
    <property type="match status" value="2"/>
</dbReference>
<dbReference type="STRING" id="42514.ENSPNAP00000009060"/>
<dbReference type="Pfam" id="PF11976">
    <property type="entry name" value="Rad60-SLD"/>
    <property type="match status" value="1"/>
</dbReference>
<evidence type="ECO:0000256" key="2">
    <source>
        <dbReference type="ARBA" id="ARBA00023242"/>
    </source>
</evidence>
<proteinExistence type="predicted"/>
<dbReference type="GO" id="GO:0005634">
    <property type="term" value="C:nucleus"/>
    <property type="evidence" value="ECO:0007669"/>
    <property type="project" value="UniProtKB-SubCell"/>
</dbReference>
<dbReference type="Ensembl" id="ENSPNAT00000015380.2">
    <property type="protein sequence ID" value="ENSPNAP00000009060.2"/>
    <property type="gene ID" value="ENSPNAG00000014624.2"/>
</dbReference>
<reference evidence="7 8" key="1">
    <citation type="submission" date="2020-10" db="EMBL/GenBank/DDBJ databases">
        <title>Pygocentrus nattereri (red-bellied piranha) genome, fPygNat1, primary haplotype.</title>
        <authorList>
            <person name="Myers G."/>
            <person name="Meyer A."/>
            <person name="Karagic N."/>
            <person name="Pippel M."/>
            <person name="Winkler S."/>
            <person name="Tracey A."/>
            <person name="Wood J."/>
            <person name="Formenti G."/>
            <person name="Howe K."/>
            <person name="Fedrigo O."/>
            <person name="Jarvis E.D."/>
        </authorList>
    </citation>
    <scope>NUCLEOTIDE SEQUENCE [LARGE SCALE GENOMIC DNA]</scope>
</reference>
<dbReference type="OMA" id="NVVDHMA"/>
<dbReference type="Proteomes" id="UP001501920">
    <property type="component" value="Chromosome 14"/>
</dbReference>
<dbReference type="InterPro" id="IPR022617">
    <property type="entry name" value="Rad60/SUMO-like_dom"/>
</dbReference>
<feature type="region of interest" description="Disordered" evidence="5">
    <location>
        <begin position="1"/>
        <end position="49"/>
    </location>
</feature>
<evidence type="ECO:0000259" key="6">
    <source>
        <dbReference type="Pfam" id="PF11976"/>
    </source>
</evidence>
<dbReference type="PANTHER" id="PTHR47187">
    <property type="entry name" value="NFATC2-INTERACTING PROTEIN"/>
    <property type="match status" value="1"/>
</dbReference>
<reference evidence="7" key="2">
    <citation type="submission" date="2025-08" db="UniProtKB">
        <authorList>
            <consortium name="Ensembl"/>
        </authorList>
    </citation>
    <scope>IDENTIFICATION</scope>
</reference>
<accession>A0A3B4CCN3</accession>
<evidence type="ECO:0000256" key="5">
    <source>
        <dbReference type="SAM" id="MobiDB-lite"/>
    </source>
</evidence>
<dbReference type="PANTHER" id="PTHR47187:SF1">
    <property type="entry name" value="NFATC2-INTERACTING PROTEIN"/>
    <property type="match status" value="1"/>
</dbReference>
<evidence type="ECO:0000313" key="7">
    <source>
        <dbReference type="Ensembl" id="ENSPNAP00000009060.2"/>
    </source>
</evidence>
<feature type="domain" description="Rad60/SUMO-like" evidence="6">
    <location>
        <begin position="140"/>
        <end position="208"/>
    </location>
</feature>
<dbReference type="GeneTree" id="ENSGT00390000007119"/>
<evidence type="ECO:0000256" key="4">
    <source>
        <dbReference type="ARBA" id="ARBA00042764"/>
    </source>
</evidence>